<dbReference type="InterPro" id="IPR036047">
    <property type="entry name" value="F-box-like_dom_sf"/>
</dbReference>
<dbReference type="OrthoDB" id="9984259at2759"/>
<dbReference type="EMBL" id="CAJNOO010000791">
    <property type="protein sequence ID" value="CAF1034667.1"/>
    <property type="molecule type" value="Genomic_DNA"/>
</dbReference>
<sequence>MLQSKFEKLPDEIILEICHYLKSFDIINSFCQLNWRLNRTISRFRFNSDIHHLTLHQYERWYSYLLPYTAKYIRNLVLSNWNSPGQIRLFNQSIKNYNSLYQLLPNIKQLRLIDFSNDDIHILPKLAMIDKILIDIDALKPLLYSTKCLLDHYLFCSSFTFKEIRLWVGEGGIRLQHNAKLVVNPYLERLTIVVAQIDDLILLFERAPNLIKLYVAISTFSSNTSRQYVMSEVMPKKLTDFHIQTNDRQALTFDALFVIMIHIPTIKLLSVDIETNDRDYADGLCWTFLISRLPNLKRLYFKTRIWMGTGTTSIDVNPFIESFARAKLSIICYADKRVLYIDTVPYDMHEFNTNMCVTTSPIVKYAKTTDIKLYQRPAYGVQSLLLSTRHEKTSIDDWLYVLSRFPCIQALDLTAINIIDQTNINRPLCLPRLIALRYVRSTKCKINIPFFLLLVMNSSITPCLRALTVMYGDLVYLCKRLPGFIFDRLKELWLFGSDTDGRVIIEDIYLLLNTFPNLHHFSLLIQSSRSINRNLEQIIEMIVSSLPNLISFRLICRKSSFKLHSLIDNNTRNDWIKRIFGLNDNEQIHIMINKKEISIWK</sequence>
<evidence type="ECO:0008006" key="3">
    <source>
        <dbReference type="Google" id="ProtNLM"/>
    </source>
</evidence>
<proteinExistence type="predicted"/>
<dbReference type="SUPFAM" id="SSF81383">
    <property type="entry name" value="F-box domain"/>
    <property type="match status" value="1"/>
</dbReference>
<dbReference type="AlphaFoldDB" id="A0A814J525"/>
<organism evidence="1 2">
    <name type="scientific">Rotaria sordida</name>
    <dbReference type="NCBI Taxonomy" id="392033"/>
    <lineage>
        <taxon>Eukaryota</taxon>
        <taxon>Metazoa</taxon>
        <taxon>Spiralia</taxon>
        <taxon>Gnathifera</taxon>
        <taxon>Rotifera</taxon>
        <taxon>Eurotatoria</taxon>
        <taxon>Bdelloidea</taxon>
        <taxon>Philodinida</taxon>
        <taxon>Philodinidae</taxon>
        <taxon>Rotaria</taxon>
    </lineage>
</organism>
<reference evidence="1" key="1">
    <citation type="submission" date="2021-02" db="EMBL/GenBank/DDBJ databases">
        <authorList>
            <person name="Nowell W R."/>
        </authorList>
    </citation>
    <scope>NUCLEOTIDE SEQUENCE</scope>
</reference>
<gene>
    <name evidence="1" type="ORF">RFH988_LOCUS15901</name>
</gene>
<comment type="caution">
    <text evidence="1">The sequence shown here is derived from an EMBL/GenBank/DDBJ whole genome shotgun (WGS) entry which is preliminary data.</text>
</comment>
<dbReference type="Proteomes" id="UP000663882">
    <property type="component" value="Unassembled WGS sequence"/>
</dbReference>
<evidence type="ECO:0000313" key="1">
    <source>
        <dbReference type="EMBL" id="CAF1034667.1"/>
    </source>
</evidence>
<name>A0A814J525_9BILA</name>
<protein>
    <recommendedName>
        <fullName evidence="3">F-box domain-containing protein</fullName>
    </recommendedName>
</protein>
<evidence type="ECO:0000313" key="2">
    <source>
        <dbReference type="Proteomes" id="UP000663882"/>
    </source>
</evidence>
<accession>A0A814J525</accession>